<dbReference type="RefSeq" id="WP_372567375.1">
    <property type="nucleotide sequence ID" value="NZ_JBGOSP010000064.1"/>
</dbReference>
<organism evidence="1 2">
    <name type="scientific">Streptomyces aureus</name>
    <dbReference type="NCBI Taxonomy" id="193461"/>
    <lineage>
        <taxon>Bacteria</taxon>
        <taxon>Bacillati</taxon>
        <taxon>Actinomycetota</taxon>
        <taxon>Actinomycetes</taxon>
        <taxon>Kitasatosporales</taxon>
        <taxon>Streptomycetaceae</taxon>
        <taxon>Streptomyces</taxon>
    </lineage>
</organism>
<evidence type="ECO:0000313" key="1">
    <source>
        <dbReference type="EMBL" id="MFA3843558.1"/>
    </source>
</evidence>
<accession>A0ABV4SZ77</accession>
<name>A0ABV4SZ77_9ACTN</name>
<proteinExistence type="predicted"/>
<evidence type="ECO:0000313" key="2">
    <source>
        <dbReference type="Proteomes" id="UP001571476"/>
    </source>
</evidence>
<dbReference type="Proteomes" id="UP001571476">
    <property type="component" value="Unassembled WGS sequence"/>
</dbReference>
<sequence length="57" mass="6383">MNFGMSYDPGQDAPEESITTGEWIDALCLAVLRDKAKWHGEAFHFARDKFAALPILT</sequence>
<comment type="caution">
    <text evidence="1">The sequence shown here is derived from an EMBL/GenBank/DDBJ whole genome shotgun (WGS) entry which is preliminary data.</text>
</comment>
<gene>
    <name evidence="1" type="ORF">ACEG43_46940</name>
</gene>
<reference evidence="1 2" key="1">
    <citation type="submission" date="2024-08" db="EMBL/GenBank/DDBJ databases">
        <title>Genome sequence of Streptomyces aureus CACIA-1.46HGO.</title>
        <authorList>
            <person name="Evangelista-Martinez Z."/>
        </authorList>
    </citation>
    <scope>NUCLEOTIDE SEQUENCE [LARGE SCALE GENOMIC DNA]</scope>
    <source>
        <strain evidence="1 2">CACIA-1.46HGO</strain>
    </source>
</reference>
<dbReference type="EMBL" id="JBGOSP010000064">
    <property type="protein sequence ID" value="MFA3843558.1"/>
    <property type="molecule type" value="Genomic_DNA"/>
</dbReference>
<protein>
    <submittedName>
        <fullName evidence="1">Uncharacterized protein</fullName>
    </submittedName>
</protein>
<keyword evidence="2" id="KW-1185">Reference proteome</keyword>